<evidence type="ECO:0000313" key="2">
    <source>
        <dbReference type="EMBL" id="KAJ7725094.1"/>
    </source>
</evidence>
<proteinExistence type="predicted"/>
<sequence>MSEMLKFKHDLDKDPEVAKQVRLDGSEAVDNDVLAMQLVKADMLFTHGKLIELKAWVCMFTELHNYHVHDDAYMKELIRLHARWHVCSLVPRTIAIEVNSIFGRHNKTSPSDPRGKDSPSENESLPQPRLSLPESRLPLCRLRTNPRRS</sequence>
<name>A0AAD7HPX1_9AGAR</name>
<dbReference type="AlphaFoldDB" id="A0AAD7HPX1"/>
<dbReference type="EMBL" id="JARKIB010000197">
    <property type="protein sequence ID" value="KAJ7725094.1"/>
    <property type="molecule type" value="Genomic_DNA"/>
</dbReference>
<accession>A0AAD7HPX1</accession>
<feature type="compositionally biased region" description="Low complexity" evidence="1">
    <location>
        <begin position="124"/>
        <end position="143"/>
    </location>
</feature>
<reference evidence="2" key="1">
    <citation type="submission" date="2023-03" db="EMBL/GenBank/DDBJ databases">
        <title>Massive genome expansion in bonnet fungi (Mycena s.s.) driven by repeated elements and novel gene families across ecological guilds.</title>
        <authorList>
            <consortium name="Lawrence Berkeley National Laboratory"/>
            <person name="Harder C.B."/>
            <person name="Miyauchi S."/>
            <person name="Viragh M."/>
            <person name="Kuo A."/>
            <person name="Thoen E."/>
            <person name="Andreopoulos B."/>
            <person name="Lu D."/>
            <person name="Skrede I."/>
            <person name="Drula E."/>
            <person name="Henrissat B."/>
            <person name="Morin E."/>
            <person name="Kohler A."/>
            <person name="Barry K."/>
            <person name="LaButti K."/>
            <person name="Morin E."/>
            <person name="Salamov A."/>
            <person name="Lipzen A."/>
            <person name="Mereny Z."/>
            <person name="Hegedus B."/>
            <person name="Baldrian P."/>
            <person name="Stursova M."/>
            <person name="Weitz H."/>
            <person name="Taylor A."/>
            <person name="Grigoriev I.V."/>
            <person name="Nagy L.G."/>
            <person name="Martin F."/>
            <person name="Kauserud H."/>
        </authorList>
    </citation>
    <scope>NUCLEOTIDE SEQUENCE</scope>
    <source>
        <strain evidence="2">CBHHK182m</strain>
    </source>
</reference>
<organism evidence="2 3">
    <name type="scientific">Mycena metata</name>
    <dbReference type="NCBI Taxonomy" id="1033252"/>
    <lineage>
        <taxon>Eukaryota</taxon>
        <taxon>Fungi</taxon>
        <taxon>Dikarya</taxon>
        <taxon>Basidiomycota</taxon>
        <taxon>Agaricomycotina</taxon>
        <taxon>Agaricomycetes</taxon>
        <taxon>Agaricomycetidae</taxon>
        <taxon>Agaricales</taxon>
        <taxon>Marasmiineae</taxon>
        <taxon>Mycenaceae</taxon>
        <taxon>Mycena</taxon>
    </lineage>
</organism>
<keyword evidence="3" id="KW-1185">Reference proteome</keyword>
<comment type="caution">
    <text evidence="2">The sequence shown here is derived from an EMBL/GenBank/DDBJ whole genome shotgun (WGS) entry which is preliminary data.</text>
</comment>
<protein>
    <submittedName>
        <fullName evidence="2">Uncharacterized protein</fullName>
    </submittedName>
</protein>
<dbReference type="Proteomes" id="UP001215598">
    <property type="component" value="Unassembled WGS sequence"/>
</dbReference>
<feature type="region of interest" description="Disordered" evidence="1">
    <location>
        <begin position="104"/>
        <end position="149"/>
    </location>
</feature>
<evidence type="ECO:0000256" key="1">
    <source>
        <dbReference type="SAM" id="MobiDB-lite"/>
    </source>
</evidence>
<gene>
    <name evidence="2" type="ORF">B0H16DRAFT_286347</name>
</gene>
<evidence type="ECO:0000313" key="3">
    <source>
        <dbReference type="Proteomes" id="UP001215598"/>
    </source>
</evidence>